<name>A0ABD3HHD6_9MARC</name>
<sequence length="246" mass="28561">MESMELSEEQIFEEEQRAQQEEGELYLGKEDSYESVDNNIENNDKVPAEIRECWDLWQRVGLPVSKIAKQRKMTETGVFYCIFSCIQNDFYVDWFELCKEAEFTPEIAKRMIQSTEKLVAEANGAPLDWPSLTKLQSSGVTEVHFGLYMTMLRCGFSYQTILNIASQKEDTQEVTDWGTPVTEDERFPSHISEAGLIQWLVEKDGASLLEVALKYRECDEVELMRLLLHLEKVGKIFRRQGIYRSI</sequence>
<organism evidence="2 3">
    <name type="scientific">Riccia sorocarpa</name>
    <dbReference type="NCBI Taxonomy" id="122646"/>
    <lineage>
        <taxon>Eukaryota</taxon>
        <taxon>Viridiplantae</taxon>
        <taxon>Streptophyta</taxon>
        <taxon>Embryophyta</taxon>
        <taxon>Marchantiophyta</taxon>
        <taxon>Marchantiopsida</taxon>
        <taxon>Marchantiidae</taxon>
        <taxon>Marchantiales</taxon>
        <taxon>Ricciaceae</taxon>
        <taxon>Riccia</taxon>
    </lineage>
</organism>
<comment type="caution">
    <text evidence="2">The sequence shown here is derived from an EMBL/GenBank/DDBJ whole genome shotgun (WGS) entry which is preliminary data.</text>
</comment>
<proteinExistence type="predicted"/>
<evidence type="ECO:0000313" key="2">
    <source>
        <dbReference type="EMBL" id="KAL3690808.1"/>
    </source>
</evidence>
<dbReference type="EMBL" id="JBJQOH010000003">
    <property type="protein sequence ID" value="KAL3690808.1"/>
    <property type="molecule type" value="Genomic_DNA"/>
</dbReference>
<evidence type="ECO:0000256" key="1">
    <source>
        <dbReference type="SAM" id="MobiDB-lite"/>
    </source>
</evidence>
<reference evidence="2 3" key="1">
    <citation type="submission" date="2024-09" db="EMBL/GenBank/DDBJ databases">
        <title>Chromosome-scale assembly of Riccia sorocarpa.</title>
        <authorList>
            <person name="Paukszto L."/>
        </authorList>
    </citation>
    <scope>NUCLEOTIDE SEQUENCE [LARGE SCALE GENOMIC DNA]</scope>
    <source>
        <strain evidence="2">LP-2024</strain>
        <tissue evidence="2">Aerial parts of the thallus</tissue>
    </source>
</reference>
<feature type="compositionally biased region" description="Acidic residues" evidence="1">
    <location>
        <begin position="1"/>
        <end position="13"/>
    </location>
</feature>
<feature type="region of interest" description="Disordered" evidence="1">
    <location>
        <begin position="1"/>
        <end position="24"/>
    </location>
</feature>
<protein>
    <submittedName>
        <fullName evidence="2">Uncharacterized protein</fullName>
    </submittedName>
</protein>
<keyword evidence="3" id="KW-1185">Reference proteome</keyword>
<dbReference type="AlphaFoldDB" id="A0ABD3HHD6"/>
<accession>A0ABD3HHD6</accession>
<gene>
    <name evidence="2" type="ORF">R1sor_004459</name>
</gene>
<evidence type="ECO:0000313" key="3">
    <source>
        <dbReference type="Proteomes" id="UP001633002"/>
    </source>
</evidence>
<dbReference type="Proteomes" id="UP001633002">
    <property type="component" value="Unassembled WGS sequence"/>
</dbReference>